<feature type="compositionally biased region" description="Basic and acidic residues" evidence="9">
    <location>
        <begin position="1"/>
        <end position="21"/>
    </location>
</feature>
<feature type="domain" description="GATA-type" evidence="10">
    <location>
        <begin position="482"/>
        <end position="542"/>
    </location>
</feature>
<dbReference type="GO" id="GO:0005634">
    <property type="term" value="C:nucleus"/>
    <property type="evidence" value="ECO:0007669"/>
    <property type="project" value="UniProtKB-SubCell"/>
</dbReference>
<dbReference type="Gene3D" id="3.30.50.10">
    <property type="entry name" value="Erythroid Transcription Factor GATA-1, subunit A"/>
    <property type="match status" value="1"/>
</dbReference>
<evidence type="ECO:0000256" key="1">
    <source>
        <dbReference type="ARBA" id="ARBA00004123"/>
    </source>
</evidence>
<dbReference type="Proteomes" id="UP000078540">
    <property type="component" value="Unassembled WGS sequence"/>
</dbReference>
<dbReference type="PRINTS" id="PR00619">
    <property type="entry name" value="GATAZNFINGER"/>
</dbReference>
<evidence type="ECO:0000259" key="10">
    <source>
        <dbReference type="PROSITE" id="PS50114"/>
    </source>
</evidence>
<feature type="region of interest" description="Disordered" evidence="9">
    <location>
        <begin position="1"/>
        <end position="39"/>
    </location>
</feature>
<dbReference type="SUPFAM" id="SSF57716">
    <property type="entry name" value="Glucocorticoid receptor-like (DNA-binding domain)"/>
    <property type="match status" value="1"/>
</dbReference>
<dbReference type="SMART" id="SM00401">
    <property type="entry name" value="ZnF_GATA"/>
    <property type="match status" value="1"/>
</dbReference>
<dbReference type="PANTHER" id="PTHR10071">
    <property type="entry name" value="TRANSCRIPTION FACTOR GATA FAMILY MEMBER"/>
    <property type="match status" value="1"/>
</dbReference>
<dbReference type="GO" id="GO:0000122">
    <property type="term" value="P:negative regulation of transcription by RNA polymerase II"/>
    <property type="evidence" value="ECO:0007669"/>
    <property type="project" value="TreeGrafter"/>
</dbReference>
<feature type="compositionally biased region" description="Low complexity" evidence="9">
    <location>
        <begin position="92"/>
        <end position="105"/>
    </location>
</feature>
<comment type="subcellular location">
    <subcellularLocation>
        <location evidence="1">Nucleus</location>
    </subcellularLocation>
</comment>
<evidence type="ECO:0000256" key="3">
    <source>
        <dbReference type="ARBA" id="ARBA00022771"/>
    </source>
</evidence>
<dbReference type="InterPro" id="IPR000679">
    <property type="entry name" value="Znf_GATA"/>
</dbReference>
<dbReference type="GO" id="GO:0000981">
    <property type="term" value="F:DNA-binding transcription factor activity, RNA polymerase II-specific"/>
    <property type="evidence" value="ECO:0007669"/>
    <property type="project" value="TreeGrafter"/>
</dbReference>
<organism evidence="11 12">
    <name type="scientific">Atta colombica</name>
    <dbReference type="NCBI Taxonomy" id="520822"/>
    <lineage>
        <taxon>Eukaryota</taxon>
        <taxon>Metazoa</taxon>
        <taxon>Ecdysozoa</taxon>
        <taxon>Arthropoda</taxon>
        <taxon>Hexapoda</taxon>
        <taxon>Insecta</taxon>
        <taxon>Pterygota</taxon>
        <taxon>Neoptera</taxon>
        <taxon>Endopterygota</taxon>
        <taxon>Hymenoptera</taxon>
        <taxon>Apocrita</taxon>
        <taxon>Aculeata</taxon>
        <taxon>Formicoidea</taxon>
        <taxon>Formicidae</taxon>
        <taxon>Myrmicinae</taxon>
        <taxon>Atta</taxon>
    </lineage>
</organism>
<dbReference type="GO" id="GO:0045165">
    <property type="term" value="P:cell fate commitment"/>
    <property type="evidence" value="ECO:0007669"/>
    <property type="project" value="TreeGrafter"/>
</dbReference>
<dbReference type="GO" id="GO:0000978">
    <property type="term" value="F:RNA polymerase II cis-regulatory region sequence-specific DNA binding"/>
    <property type="evidence" value="ECO:0007669"/>
    <property type="project" value="TreeGrafter"/>
</dbReference>
<dbReference type="CDD" id="cd00202">
    <property type="entry name" value="ZnF_GATA"/>
    <property type="match status" value="1"/>
</dbReference>
<keyword evidence="5" id="KW-0805">Transcription regulation</keyword>
<dbReference type="InterPro" id="IPR039355">
    <property type="entry name" value="Transcription_factor_GATA"/>
</dbReference>
<dbReference type="PANTHER" id="PTHR10071:SF337">
    <property type="entry name" value="GATA-BINDING FACTOR A"/>
    <property type="match status" value="1"/>
</dbReference>
<keyword evidence="2" id="KW-0479">Metal-binding</keyword>
<sequence length="701" mass="75888">MKETLVKQEIKMEWDNHRADDNSSQVSGNEDQTIRSPQSVITTRRHVRTITTAGHITEGIAEVDPESPDSNSVSGSLHQGLQHRNEQHEQAQQRNFQEEQQQTQQRYVQISHTSTENQQRPTDQQRVVYATSSGQEVQVEVSEASDATITLTVKEPPRYETPAPERLEVDRIYAYSDGHEVRRENHVITVQVPDHRRTQQAGHQRFSPPENHQASGPNGGRYQTSPVLTTTEDYDASIVTQSGSTVHLGSPAPYSPPIDGIRAGQQQLVATSYADGVVKYDAEAAAAAETIKASNTYTTLETVAIPPTQPVQYTQYLSVGETFQQTPTYSYTKPGEPVILAYPPAAQLGSRVTEVESSGSAYMKSDPTLASSLTATRAVPLHYEQPGSPNSQVTLYTGPTSYQYVKPSSGDPYWSGGSTPPPLEYVQSYPGITTISVNDAANVQLYSNCSGGYSVSASGNGPSPGWTLPLSGAEEGFEGVIATEPKECVNCAASMTPLWRRDGTGHYLCNACGLYNKMNGVNRPPMRCTKPKQSVAPVNTVRIMLMYEEQEYNVQIVGQATQPFGDETIMVNRPLSMKKEGIQTRKRKPKNHSNITGNLPGPSGIHKTDIKSSLLVDSLQLNMYASGGGGGGGVEEHCLPVGTPTGTQLGHAHSPLALPTAAVLNRQTTLTVPPLEPITSQSTSDIASVITSTTAAHTEKS</sequence>
<evidence type="ECO:0000313" key="11">
    <source>
        <dbReference type="EMBL" id="KYM89969.1"/>
    </source>
</evidence>
<feature type="compositionally biased region" description="Polar residues" evidence="9">
    <location>
        <begin position="210"/>
        <end position="226"/>
    </location>
</feature>
<evidence type="ECO:0000256" key="2">
    <source>
        <dbReference type="ARBA" id="ARBA00022723"/>
    </source>
</evidence>
<dbReference type="GO" id="GO:0008270">
    <property type="term" value="F:zinc ion binding"/>
    <property type="evidence" value="ECO:0007669"/>
    <property type="project" value="UniProtKB-KW"/>
</dbReference>
<dbReference type="Pfam" id="PF00320">
    <property type="entry name" value="GATA"/>
    <property type="match status" value="1"/>
</dbReference>
<feature type="region of interest" description="Disordered" evidence="9">
    <location>
        <begin position="55"/>
        <end position="125"/>
    </location>
</feature>
<name>A0A195BU79_9HYME</name>
<accession>A0A195BU79</accession>
<evidence type="ECO:0000256" key="9">
    <source>
        <dbReference type="SAM" id="MobiDB-lite"/>
    </source>
</evidence>
<gene>
    <name evidence="11" type="ORF">ALC53_02281</name>
</gene>
<keyword evidence="6" id="KW-0804">Transcription</keyword>
<protein>
    <submittedName>
        <fullName evidence="11">Transcription factor GATA-4</fullName>
    </submittedName>
</protein>
<dbReference type="GO" id="GO:0045944">
    <property type="term" value="P:positive regulation of transcription by RNA polymerase II"/>
    <property type="evidence" value="ECO:0007669"/>
    <property type="project" value="TreeGrafter"/>
</dbReference>
<evidence type="ECO:0000256" key="6">
    <source>
        <dbReference type="ARBA" id="ARBA00023163"/>
    </source>
</evidence>
<evidence type="ECO:0000256" key="7">
    <source>
        <dbReference type="ARBA" id="ARBA00023242"/>
    </source>
</evidence>
<dbReference type="AlphaFoldDB" id="A0A195BU79"/>
<keyword evidence="3 8" id="KW-0863">Zinc-finger</keyword>
<proteinExistence type="predicted"/>
<dbReference type="InterPro" id="IPR013088">
    <property type="entry name" value="Znf_NHR/GATA"/>
</dbReference>
<dbReference type="STRING" id="520822.A0A195BU79"/>
<feature type="compositionally biased region" description="Polar residues" evidence="9">
    <location>
        <begin position="22"/>
        <end position="39"/>
    </location>
</feature>
<keyword evidence="12" id="KW-1185">Reference proteome</keyword>
<dbReference type="PROSITE" id="PS00344">
    <property type="entry name" value="GATA_ZN_FINGER_1"/>
    <property type="match status" value="1"/>
</dbReference>
<feature type="region of interest" description="Disordered" evidence="9">
    <location>
        <begin position="195"/>
        <end position="226"/>
    </location>
</feature>
<feature type="compositionally biased region" description="Polar residues" evidence="9">
    <location>
        <begin position="106"/>
        <end position="125"/>
    </location>
</feature>
<keyword evidence="4" id="KW-0862">Zinc</keyword>
<reference evidence="11 12" key="1">
    <citation type="submission" date="2015-09" db="EMBL/GenBank/DDBJ databases">
        <title>Atta colombica WGS genome.</title>
        <authorList>
            <person name="Nygaard S."/>
            <person name="Hu H."/>
            <person name="Boomsma J."/>
            <person name="Zhang G."/>
        </authorList>
    </citation>
    <scope>NUCLEOTIDE SEQUENCE [LARGE SCALE GENOMIC DNA]</scope>
    <source>
        <strain evidence="11">Treedump-2</strain>
        <tissue evidence="11">Whole body</tissue>
    </source>
</reference>
<evidence type="ECO:0000313" key="12">
    <source>
        <dbReference type="Proteomes" id="UP000078540"/>
    </source>
</evidence>
<feature type="compositionally biased region" description="Polar residues" evidence="9">
    <location>
        <begin position="68"/>
        <end position="79"/>
    </location>
</feature>
<evidence type="ECO:0000256" key="4">
    <source>
        <dbReference type="ARBA" id="ARBA00022833"/>
    </source>
</evidence>
<evidence type="ECO:0000256" key="8">
    <source>
        <dbReference type="PROSITE-ProRule" id="PRU00094"/>
    </source>
</evidence>
<evidence type="ECO:0000256" key="5">
    <source>
        <dbReference type="ARBA" id="ARBA00023015"/>
    </source>
</evidence>
<dbReference type="EMBL" id="KQ976417">
    <property type="protein sequence ID" value="KYM89969.1"/>
    <property type="molecule type" value="Genomic_DNA"/>
</dbReference>
<keyword evidence="7" id="KW-0539">Nucleus</keyword>
<dbReference type="PROSITE" id="PS50114">
    <property type="entry name" value="GATA_ZN_FINGER_2"/>
    <property type="match status" value="1"/>
</dbReference>
<feature type="region of interest" description="Disordered" evidence="9">
    <location>
        <begin position="581"/>
        <end position="604"/>
    </location>
</feature>